<reference evidence="1 2" key="1">
    <citation type="submission" date="2020-04" db="EMBL/GenBank/DDBJ databases">
        <title>Azohydromonas sp. isolated from soil.</title>
        <authorList>
            <person name="Dahal R.H."/>
        </authorList>
    </citation>
    <scope>NUCLEOTIDE SEQUENCE [LARGE SCALE GENOMIC DNA]</scope>
    <source>
        <strain evidence="1 2">G-1-1-14</strain>
    </source>
</reference>
<dbReference type="InterPro" id="IPR012337">
    <property type="entry name" value="RNaseH-like_sf"/>
</dbReference>
<evidence type="ECO:0000313" key="2">
    <source>
        <dbReference type="Proteomes" id="UP000574067"/>
    </source>
</evidence>
<protein>
    <submittedName>
        <fullName evidence="1">Uncharacterized protein</fullName>
    </submittedName>
</protein>
<dbReference type="RefSeq" id="WP_169161098.1">
    <property type="nucleotide sequence ID" value="NZ_JABBFW010000009.1"/>
</dbReference>
<name>A0A848FBS7_9BURK</name>
<sequence>MATTDPATLPPLTTWYLTTNMSLDQAPVAHVVWLYGMRAWIEEHYKRVKDELGWADFMMRADHAIRRHWALVWCAFSFCWWHEVQRAKPLFELHQSVSCAPEKVRGKNKEAQTPGAGLLAAGAASRPIMAGPVEVAQHLLAGVARRAAAA</sequence>
<dbReference type="AlphaFoldDB" id="A0A848FBS7"/>
<comment type="caution">
    <text evidence="1">The sequence shown here is derived from an EMBL/GenBank/DDBJ whole genome shotgun (WGS) entry which is preliminary data.</text>
</comment>
<organism evidence="1 2">
    <name type="scientific">Azohydromonas caseinilytica</name>
    <dbReference type="NCBI Taxonomy" id="2728836"/>
    <lineage>
        <taxon>Bacteria</taxon>
        <taxon>Pseudomonadati</taxon>
        <taxon>Pseudomonadota</taxon>
        <taxon>Betaproteobacteria</taxon>
        <taxon>Burkholderiales</taxon>
        <taxon>Sphaerotilaceae</taxon>
        <taxon>Azohydromonas</taxon>
    </lineage>
</organism>
<accession>A0A848FBS7</accession>
<dbReference type="PANTHER" id="PTHR33627:SF1">
    <property type="entry name" value="TRANSPOSASE"/>
    <property type="match status" value="1"/>
</dbReference>
<dbReference type="EMBL" id="JABBFW010000009">
    <property type="protein sequence ID" value="NML16185.1"/>
    <property type="molecule type" value="Genomic_DNA"/>
</dbReference>
<evidence type="ECO:0000313" key="1">
    <source>
        <dbReference type="EMBL" id="NML16185.1"/>
    </source>
</evidence>
<proteinExistence type="predicted"/>
<gene>
    <name evidence="1" type="ORF">HHL10_14485</name>
</gene>
<dbReference type="InterPro" id="IPR039365">
    <property type="entry name" value="IS701-like"/>
</dbReference>
<dbReference type="Proteomes" id="UP000574067">
    <property type="component" value="Unassembled WGS sequence"/>
</dbReference>
<keyword evidence="2" id="KW-1185">Reference proteome</keyword>
<dbReference type="PANTHER" id="PTHR33627">
    <property type="entry name" value="TRANSPOSASE"/>
    <property type="match status" value="1"/>
</dbReference>
<dbReference type="SUPFAM" id="SSF53098">
    <property type="entry name" value="Ribonuclease H-like"/>
    <property type="match status" value="1"/>
</dbReference>